<dbReference type="EMBL" id="BATA01000002">
    <property type="protein sequence ID" value="GAD51352.1"/>
    <property type="molecule type" value="Genomic_DNA"/>
</dbReference>
<evidence type="ECO:0000313" key="3">
    <source>
        <dbReference type="Proteomes" id="UP000016986"/>
    </source>
</evidence>
<keyword evidence="1" id="KW-1133">Transmembrane helix</keyword>
<comment type="caution">
    <text evidence="2">The sequence shown here is derived from an EMBL/GenBank/DDBJ whole genome shotgun (WGS) entry which is preliminary data.</text>
</comment>
<feature type="transmembrane region" description="Helical" evidence="1">
    <location>
        <begin position="37"/>
        <end position="54"/>
    </location>
</feature>
<sequence>MSDDGPPRPLTVATVGSAAVGLVATVADVVFDTPWPLDTVGGVLIVAGVLALAWRKRREGANAAAATLVGTALCALASYADDFGVSLPGGLLRGALLLVGVGFVLVGAREHYTGRGA</sequence>
<proteinExistence type="predicted"/>
<gene>
    <name evidence="2" type="ORF">MBEHAL_0112</name>
</gene>
<keyword evidence="3" id="KW-1185">Reference proteome</keyword>
<accession>U2YRL9</accession>
<keyword evidence="1" id="KW-0812">Transmembrane</keyword>
<protein>
    <submittedName>
        <fullName evidence="2">Uncharacterized protein</fullName>
    </submittedName>
</protein>
<dbReference type="RefSeq" id="WP_020222745.1">
    <property type="nucleotide sequence ID" value="NZ_BANO01000338.1"/>
</dbReference>
<name>U2YRL9_9EURY</name>
<reference evidence="2 3" key="1">
    <citation type="submission" date="2013-09" db="EMBL/GenBank/DDBJ databases">
        <title>Whole genome sequencing of Halarchaeum acidiphilum strain MH1-52-1.</title>
        <authorList>
            <person name="Shimane Y."/>
            <person name="Minegishi H."/>
            <person name="Nishi S."/>
            <person name="Echigo A."/>
            <person name="Shuto A."/>
            <person name="Konishi M."/>
            <person name="Ito T."/>
            <person name="Ohkuma M."/>
            <person name="Ohta Y."/>
            <person name="Nagano Y."/>
            <person name="Tsubouchi T."/>
            <person name="Mori K."/>
            <person name="Usui K."/>
            <person name="Kamekura M."/>
            <person name="Usami R."/>
            <person name="Takaki Y."/>
            <person name="Hatada Y."/>
        </authorList>
    </citation>
    <scope>NUCLEOTIDE SEQUENCE [LARGE SCALE GENOMIC DNA]</scope>
    <source>
        <strain evidence="2 3">JCM 16109</strain>
    </source>
</reference>
<organism evidence="2 3">
    <name type="scientific">Halarchaeum acidiphilum MH1-52-1</name>
    <dbReference type="NCBI Taxonomy" id="1261545"/>
    <lineage>
        <taxon>Archaea</taxon>
        <taxon>Methanobacteriati</taxon>
        <taxon>Methanobacteriota</taxon>
        <taxon>Stenosarchaea group</taxon>
        <taxon>Halobacteria</taxon>
        <taxon>Halobacteriales</taxon>
        <taxon>Halobacteriaceae</taxon>
    </lineage>
</organism>
<feature type="transmembrane region" description="Helical" evidence="1">
    <location>
        <begin position="91"/>
        <end position="108"/>
    </location>
</feature>
<dbReference type="AlphaFoldDB" id="U2YRL9"/>
<dbReference type="Proteomes" id="UP000016986">
    <property type="component" value="Unassembled WGS sequence"/>
</dbReference>
<feature type="transmembrane region" description="Helical" evidence="1">
    <location>
        <begin position="61"/>
        <end position="79"/>
    </location>
</feature>
<feature type="transmembrane region" description="Helical" evidence="1">
    <location>
        <begin position="12"/>
        <end position="31"/>
    </location>
</feature>
<keyword evidence="1" id="KW-0472">Membrane</keyword>
<evidence type="ECO:0000256" key="1">
    <source>
        <dbReference type="SAM" id="Phobius"/>
    </source>
</evidence>
<evidence type="ECO:0000313" key="2">
    <source>
        <dbReference type="EMBL" id="GAD51352.1"/>
    </source>
</evidence>